<evidence type="ECO:0000313" key="2">
    <source>
        <dbReference type="EMBL" id="TPX46149.1"/>
    </source>
</evidence>
<protein>
    <submittedName>
        <fullName evidence="2">Uncharacterized protein</fullName>
    </submittedName>
</protein>
<comment type="caution">
    <text evidence="2">The sequence shown here is derived from an EMBL/GenBank/DDBJ whole genome shotgun (WGS) entry which is preliminary data.</text>
</comment>
<dbReference type="VEuPathDB" id="FungiDB:SeMB42_g03850"/>
<evidence type="ECO:0000313" key="3">
    <source>
        <dbReference type="Proteomes" id="UP000320475"/>
    </source>
</evidence>
<feature type="compositionally biased region" description="Low complexity" evidence="1">
    <location>
        <begin position="51"/>
        <end position="60"/>
    </location>
</feature>
<gene>
    <name evidence="2" type="ORF">SeLEV6574_g03377</name>
</gene>
<proteinExistence type="predicted"/>
<sequence length="82" mass="8856">MPALLIRRVKLRATKANVPAEENNDDDDDDDNDDNLMDWVEKHVNGTNGEASGASQSGGQILLPPTSPDAARLVAEEASKRQ</sequence>
<evidence type="ECO:0000256" key="1">
    <source>
        <dbReference type="SAM" id="MobiDB-lite"/>
    </source>
</evidence>
<dbReference type="AlphaFoldDB" id="A0A507D3R7"/>
<dbReference type="EMBL" id="QEAM01000112">
    <property type="protein sequence ID" value="TPX46149.1"/>
    <property type="molecule type" value="Genomic_DNA"/>
</dbReference>
<reference evidence="2 3" key="1">
    <citation type="journal article" date="2019" name="Sci. Rep.">
        <title>Comparative genomics of chytrid fungi reveal insights into the obligate biotrophic and pathogenic lifestyle of Synchytrium endobioticum.</title>
        <authorList>
            <person name="van de Vossenberg B.T.L.H."/>
            <person name="Warris S."/>
            <person name="Nguyen H.D.T."/>
            <person name="van Gent-Pelzer M.P.E."/>
            <person name="Joly D.L."/>
            <person name="van de Geest H.C."/>
            <person name="Bonants P.J.M."/>
            <person name="Smith D.S."/>
            <person name="Levesque C.A."/>
            <person name="van der Lee T.A.J."/>
        </authorList>
    </citation>
    <scope>NUCLEOTIDE SEQUENCE [LARGE SCALE GENOMIC DNA]</scope>
    <source>
        <strain evidence="2 3">LEV6574</strain>
    </source>
</reference>
<feature type="compositionally biased region" description="Acidic residues" evidence="1">
    <location>
        <begin position="22"/>
        <end position="36"/>
    </location>
</feature>
<dbReference type="Proteomes" id="UP000320475">
    <property type="component" value="Unassembled WGS sequence"/>
</dbReference>
<name>A0A507D3R7_9FUNG</name>
<organism evidence="2 3">
    <name type="scientific">Synchytrium endobioticum</name>
    <dbReference type="NCBI Taxonomy" id="286115"/>
    <lineage>
        <taxon>Eukaryota</taxon>
        <taxon>Fungi</taxon>
        <taxon>Fungi incertae sedis</taxon>
        <taxon>Chytridiomycota</taxon>
        <taxon>Chytridiomycota incertae sedis</taxon>
        <taxon>Chytridiomycetes</taxon>
        <taxon>Synchytriales</taxon>
        <taxon>Synchytriaceae</taxon>
        <taxon>Synchytrium</taxon>
    </lineage>
</organism>
<feature type="region of interest" description="Disordered" evidence="1">
    <location>
        <begin position="15"/>
        <end position="67"/>
    </location>
</feature>
<accession>A0A507D3R7</accession>